<reference evidence="3 4" key="1">
    <citation type="submission" date="2016-10" db="EMBL/GenBank/DDBJ databases">
        <authorList>
            <person name="de Groot N.N."/>
        </authorList>
    </citation>
    <scope>NUCLEOTIDE SEQUENCE [LARGE SCALE GENOMIC DNA]</scope>
    <source>
        <strain evidence="3 4">DSM 26656</strain>
    </source>
</reference>
<dbReference type="Gene3D" id="1.20.140.10">
    <property type="entry name" value="Butyryl-CoA Dehydrogenase, subunit A, domain 3"/>
    <property type="match status" value="1"/>
</dbReference>
<evidence type="ECO:0000256" key="1">
    <source>
        <dbReference type="ARBA" id="ARBA00022630"/>
    </source>
</evidence>
<evidence type="ECO:0000313" key="3">
    <source>
        <dbReference type="EMBL" id="SEG66869.1"/>
    </source>
</evidence>
<gene>
    <name evidence="3" type="ORF">SAMN04488115_108307</name>
</gene>
<keyword evidence="4" id="KW-1185">Reference proteome</keyword>
<feature type="domain" description="Acyl-CoA dehydrogenase/oxidase C-terminal" evidence="2">
    <location>
        <begin position="1"/>
        <end position="90"/>
    </location>
</feature>
<accession>A0A1H6C1N1</accession>
<dbReference type="InterPro" id="IPR009075">
    <property type="entry name" value="AcylCo_DH/oxidase_C"/>
</dbReference>
<evidence type="ECO:0000313" key="4">
    <source>
        <dbReference type="Proteomes" id="UP000236743"/>
    </source>
</evidence>
<dbReference type="PANTHER" id="PTHR43884:SF12">
    <property type="entry name" value="ISOVALERYL-COA DEHYDROGENASE, MITOCHONDRIAL-RELATED"/>
    <property type="match status" value="1"/>
</dbReference>
<proteinExistence type="predicted"/>
<dbReference type="RefSeq" id="WP_146071442.1">
    <property type="nucleotide sequence ID" value="NZ_FNUY01000008.1"/>
</dbReference>
<dbReference type="Pfam" id="PF00441">
    <property type="entry name" value="Acyl-CoA_dh_1"/>
    <property type="match status" value="1"/>
</dbReference>
<feature type="non-terminal residue" evidence="3">
    <location>
        <position position="1"/>
    </location>
</feature>
<dbReference type="SUPFAM" id="SSF47203">
    <property type="entry name" value="Acyl-CoA dehydrogenase C-terminal domain-like"/>
    <property type="match status" value="1"/>
</dbReference>
<dbReference type="PANTHER" id="PTHR43884">
    <property type="entry name" value="ACYL-COA DEHYDROGENASE"/>
    <property type="match status" value="1"/>
</dbReference>
<keyword evidence="1" id="KW-0285">Flavoprotein</keyword>
<name>A0A1H6C1N1_9HYPH</name>
<protein>
    <submittedName>
        <fullName evidence="3">Acyl-CoA dehydrogenase, C-terminal domain</fullName>
    </submittedName>
</protein>
<dbReference type="EMBL" id="FNUY01000008">
    <property type="protein sequence ID" value="SEG66869.1"/>
    <property type="molecule type" value="Genomic_DNA"/>
</dbReference>
<organism evidence="3 4">
    <name type="scientific">Bosea lathyri</name>
    <dbReference type="NCBI Taxonomy" id="1036778"/>
    <lineage>
        <taxon>Bacteria</taxon>
        <taxon>Pseudomonadati</taxon>
        <taxon>Pseudomonadota</taxon>
        <taxon>Alphaproteobacteria</taxon>
        <taxon>Hyphomicrobiales</taxon>
        <taxon>Boseaceae</taxon>
        <taxon>Bosea</taxon>
    </lineage>
</organism>
<dbReference type="InterPro" id="IPR036250">
    <property type="entry name" value="AcylCo_DH-like_C"/>
</dbReference>
<sequence>RPIGQNQGIQFPIARAYANMRAAELMVREAVRLYEKAENCGAEANMAKMLAADASFEAANACIQTHGGFGFAEEYDIERKFRETRLYQVAPISTNLILSYLAEHVLGMPRSY</sequence>
<dbReference type="InterPro" id="IPR006089">
    <property type="entry name" value="Acyl-CoA_DH_CS"/>
</dbReference>
<dbReference type="AlphaFoldDB" id="A0A1H6C1N1"/>
<dbReference type="GO" id="GO:0003995">
    <property type="term" value="F:acyl-CoA dehydrogenase activity"/>
    <property type="evidence" value="ECO:0007669"/>
    <property type="project" value="InterPro"/>
</dbReference>
<evidence type="ECO:0000259" key="2">
    <source>
        <dbReference type="Pfam" id="PF00441"/>
    </source>
</evidence>
<dbReference type="Proteomes" id="UP000236743">
    <property type="component" value="Unassembled WGS sequence"/>
</dbReference>
<dbReference type="PROSITE" id="PS00073">
    <property type="entry name" value="ACYL_COA_DH_2"/>
    <property type="match status" value="1"/>
</dbReference>